<name>A0A1B1N5M7_9BACL</name>
<dbReference type="InterPro" id="IPR007168">
    <property type="entry name" value="Phageshock_PspC_N"/>
</dbReference>
<dbReference type="Pfam" id="PF04024">
    <property type="entry name" value="PspC"/>
    <property type="match status" value="1"/>
</dbReference>
<organism evidence="8 9">
    <name type="scientific">Paenibacillus yonginensis</name>
    <dbReference type="NCBI Taxonomy" id="1462996"/>
    <lineage>
        <taxon>Bacteria</taxon>
        <taxon>Bacillati</taxon>
        <taxon>Bacillota</taxon>
        <taxon>Bacilli</taxon>
        <taxon>Bacillales</taxon>
        <taxon>Paenibacillaceae</taxon>
        <taxon>Paenibacillus</taxon>
    </lineage>
</organism>
<dbReference type="RefSeq" id="WP_068699689.1">
    <property type="nucleotide sequence ID" value="NZ_CP014167.1"/>
</dbReference>
<keyword evidence="4 6" id="KW-1133">Transmembrane helix</keyword>
<comment type="subcellular location">
    <subcellularLocation>
        <location evidence="1">Cell membrane</location>
        <topology evidence="1">Single-pass membrane protein</topology>
    </subcellularLocation>
</comment>
<keyword evidence="2" id="KW-1003">Cell membrane</keyword>
<reference evidence="8 9" key="1">
    <citation type="submission" date="2016-01" db="EMBL/GenBank/DDBJ databases">
        <title>Complete Genome Sequence of Paenibacillus yonginensis DCY84, a novel Plant Growth-Promoting Bacteria with Elicitation of Induced Systemic Resistance.</title>
        <authorList>
            <person name="Kim Y.J."/>
            <person name="Yang D.C."/>
            <person name="Sukweenadhi J."/>
        </authorList>
    </citation>
    <scope>NUCLEOTIDE SEQUENCE [LARGE SCALE GENOMIC DNA]</scope>
    <source>
        <strain evidence="8 9">DCY84</strain>
    </source>
</reference>
<evidence type="ECO:0000256" key="1">
    <source>
        <dbReference type="ARBA" id="ARBA00004162"/>
    </source>
</evidence>
<dbReference type="PANTHER" id="PTHR33885">
    <property type="entry name" value="PHAGE SHOCK PROTEIN C"/>
    <property type="match status" value="1"/>
</dbReference>
<proteinExistence type="predicted"/>
<evidence type="ECO:0000256" key="5">
    <source>
        <dbReference type="ARBA" id="ARBA00023136"/>
    </source>
</evidence>
<feature type="transmembrane region" description="Helical" evidence="6">
    <location>
        <begin position="33"/>
        <end position="57"/>
    </location>
</feature>
<feature type="domain" description="Phage shock protein PspC N-terminal" evidence="7">
    <location>
        <begin position="3"/>
        <end position="60"/>
    </location>
</feature>
<dbReference type="OrthoDB" id="9815286at2"/>
<dbReference type="AlphaFoldDB" id="A0A1B1N5M7"/>
<dbReference type="GO" id="GO:0005886">
    <property type="term" value="C:plasma membrane"/>
    <property type="evidence" value="ECO:0007669"/>
    <property type="project" value="UniProtKB-SubCell"/>
</dbReference>
<evidence type="ECO:0000313" key="8">
    <source>
        <dbReference type="EMBL" id="ANS76740.1"/>
    </source>
</evidence>
<dbReference type="PANTHER" id="PTHR33885:SF3">
    <property type="entry name" value="PHAGE SHOCK PROTEIN C"/>
    <property type="match status" value="1"/>
</dbReference>
<dbReference type="InterPro" id="IPR052027">
    <property type="entry name" value="PspC"/>
</dbReference>
<keyword evidence="9" id="KW-1185">Reference proteome</keyword>
<evidence type="ECO:0000259" key="7">
    <source>
        <dbReference type="Pfam" id="PF04024"/>
    </source>
</evidence>
<sequence>MSKLYRSRKDKKISGLCGGLAQWLGFDATIIRLAVVIAAFCSFGAVVAIYLIASLIVPDEPVGWYDIDDSYSSKY</sequence>
<protein>
    <recommendedName>
        <fullName evidence="7">Phage shock protein PspC N-terminal domain-containing protein</fullName>
    </recommendedName>
</protein>
<keyword evidence="5 6" id="KW-0472">Membrane</keyword>
<evidence type="ECO:0000256" key="6">
    <source>
        <dbReference type="SAM" id="Phobius"/>
    </source>
</evidence>
<dbReference type="STRING" id="1462996.AWM70_20920"/>
<dbReference type="Proteomes" id="UP000092573">
    <property type="component" value="Chromosome"/>
</dbReference>
<accession>A0A1B1N5M7</accession>
<evidence type="ECO:0000313" key="9">
    <source>
        <dbReference type="Proteomes" id="UP000092573"/>
    </source>
</evidence>
<gene>
    <name evidence="8" type="ORF">AWM70_20920</name>
</gene>
<evidence type="ECO:0000256" key="2">
    <source>
        <dbReference type="ARBA" id="ARBA00022475"/>
    </source>
</evidence>
<evidence type="ECO:0000256" key="3">
    <source>
        <dbReference type="ARBA" id="ARBA00022692"/>
    </source>
</evidence>
<evidence type="ECO:0000256" key="4">
    <source>
        <dbReference type="ARBA" id="ARBA00022989"/>
    </source>
</evidence>
<dbReference type="EMBL" id="CP014167">
    <property type="protein sequence ID" value="ANS76740.1"/>
    <property type="molecule type" value="Genomic_DNA"/>
</dbReference>
<dbReference type="KEGG" id="pyg:AWM70_20920"/>
<keyword evidence="3 6" id="KW-0812">Transmembrane</keyword>